<evidence type="ECO:0000313" key="13">
    <source>
        <dbReference type="EMBL" id="KAK4114491.1"/>
    </source>
</evidence>
<dbReference type="Proteomes" id="UP001302812">
    <property type="component" value="Unassembled WGS sequence"/>
</dbReference>
<organism evidence="13 14">
    <name type="scientific">Canariomyces notabilis</name>
    <dbReference type="NCBI Taxonomy" id="2074819"/>
    <lineage>
        <taxon>Eukaryota</taxon>
        <taxon>Fungi</taxon>
        <taxon>Dikarya</taxon>
        <taxon>Ascomycota</taxon>
        <taxon>Pezizomycotina</taxon>
        <taxon>Sordariomycetes</taxon>
        <taxon>Sordariomycetidae</taxon>
        <taxon>Sordariales</taxon>
        <taxon>Chaetomiaceae</taxon>
        <taxon>Canariomyces</taxon>
    </lineage>
</organism>
<dbReference type="InterPro" id="IPR014001">
    <property type="entry name" value="Helicase_ATP-bd"/>
</dbReference>
<dbReference type="InterPro" id="IPR059033">
    <property type="entry name" value="C144_05_dom"/>
</dbReference>
<evidence type="ECO:0000259" key="11">
    <source>
        <dbReference type="PROSITE" id="PS51192"/>
    </source>
</evidence>
<feature type="region of interest" description="Disordered" evidence="9">
    <location>
        <begin position="41"/>
        <end position="68"/>
    </location>
</feature>
<dbReference type="InterPro" id="IPR027417">
    <property type="entry name" value="P-loop_NTPase"/>
</dbReference>
<evidence type="ECO:0000256" key="9">
    <source>
        <dbReference type="SAM" id="MobiDB-lite"/>
    </source>
</evidence>
<name>A0AAN6THE7_9PEZI</name>
<evidence type="ECO:0000313" key="14">
    <source>
        <dbReference type="Proteomes" id="UP001302812"/>
    </source>
</evidence>
<reference evidence="13" key="1">
    <citation type="journal article" date="2023" name="Mol. Phylogenet. Evol.">
        <title>Genome-scale phylogeny and comparative genomics of the fungal order Sordariales.</title>
        <authorList>
            <person name="Hensen N."/>
            <person name="Bonometti L."/>
            <person name="Westerberg I."/>
            <person name="Brannstrom I.O."/>
            <person name="Guillou S."/>
            <person name="Cros-Aarteil S."/>
            <person name="Calhoun S."/>
            <person name="Haridas S."/>
            <person name="Kuo A."/>
            <person name="Mondo S."/>
            <person name="Pangilinan J."/>
            <person name="Riley R."/>
            <person name="LaButti K."/>
            <person name="Andreopoulos B."/>
            <person name="Lipzen A."/>
            <person name="Chen C."/>
            <person name="Yan M."/>
            <person name="Daum C."/>
            <person name="Ng V."/>
            <person name="Clum A."/>
            <person name="Steindorff A."/>
            <person name="Ohm R.A."/>
            <person name="Martin F."/>
            <person name="Silar P."/>
            <person name="Natvig D.O."/>
            <person name="Lalanne C."/>
            <person name="Gautier V."/>
            <person name="Ament-Velasquez S.L."/>
            <person name="Kruys A."/>
            <person name="Hutchinson M.I."/>
            <person name="Powell A.J."/>
            <person name="Barry K."/>
            <person name="Miller A.N."/>
            <person name="Grigoriev I.V."/>
            <person name="Debuchy R."/>
            <person name="Gladieux P."/>
            <person name="Hiltunen Thoren M."/>
            <person name="Johannesson H."/>
        </authorList>
    </citation>
    <scope>NUCLEOTIDE SEQUENCE</scope>
    <source>
        <strain evidence="13">CBS 508.74</strain>
    </source>
</reference>
<dbReference type="GO" id="GO:0005524">
    <property type="term" value="F:ATP binding"/>
    <property type="evidence" value="ECO:0007669"/>
    <property type="project" value="InterPro"/>
</dbReference>
<feature type="domain" description="Helicase ATP-binding" evidence="11">
    <location>
        <begin position="345"/>
        <end position="548"/>
    </location>
</feature>
<dbReference type="InterPro" id="IPR013083">
    <property type="entry name" value="Znf_RING/FYVE/PHD"/>
</dbReference>
<dbReference type="PROSITE" id="PS51194">
    <property type="entry name" value="HELICASE_CTER"/>
    <property type="match status" value="1"/>
</dbReference>
<evidence type="ECO:0000259" key="10">
    <source>
        <dbReference type="PROSITE" id="PS50089"/>
    </source>
</evidence>
<dbReference type="Pfam" id="PF13639">
    <property type="entry name" value="zf-RING_2"/>
    <property type="match status" value="1"/>
</dbReference>
<feature type="compositionally biased region" description="Basic residues" evidence="9">
    <location>
        <begin position="1"/>
        <end position="12"/>
    </location>
</feature>
<dbReference type="Pfam" id="PF26021">
    <property type="entry name" value="Ferritin_C144_05"/>
    <property type="match status" value="1"/>
</dbReference>
<feature type="domain" description="RING-type" evidence="10">
    <location>
        <begin position="1149"/>
        <end position="1187"/>
    </location>
</feature>
<dbReference type="SUPFAM" id="SSF57850">
    <property type="entry name" value="RING/U-box"/>
    <property type="match status" value="1"/>
</dbReference>
<feature type="compositionally biased region" description="Basic and acidic residues" evidence="9">
    <location>
        <begin position="753"/>
        <end position="765"/>
    </location>
</feature>
<evidence type="ECO:0000256" key="8">
    <source>
        <dbReference type="SAM" id="Coils"/>
    </source>
</evidence>
<dbReference type="GO" id="GO:0008270">
    <property type="term" value="F:zinc ion binding"/>
    <property type="evidence" value="ECO:0007669"/>
    <property type="project" value="UniProtKB-KW"/>
</dbReference>
<dbReference type="GO" id="GO:0006974">
    <property type="term" value="P:DNA damage response"/>
    <property type="evidence" value="ECO:0007669"/>
    <property type="project" value="TreeGrafter"/>
</dbReference>
<dbReference type="Pfam" id="PF00271">
    <property type="entry name" value="Helicase_C"/>
    <property type="match status" value="1"/>
</dbReference>
<evidence type="ECO:0000256" key="5">
    <source>
        <dbReference type="ARBA" id="ARBA00022833"/>
    </source>
</evidence>
<dbReference type="Gene3D" id="3.40.50.300">
    <property type="entry name" value="P-loop containing nucleotide triphosphate hydrolases"/>
    <property type="match status" value="1"/>
</dbReference>
<keyword evidence="14" id="KW-1185">Reference proteome</keyword>
<dbReference type="EMBL" id="MU853336">
    <property type="protein sequence ID" value="KAK4114491.1"/>
    <property type="molecule type" value="Genomic_DNA"/>
</dbReference>
<dbReference type="FunFam" id="3.40.50.10810:FF:000059">
    <property type="entry name" value="SNF2 family helicase/ATPase, putative"/>
    <property type="match status" value="1"/>
</dbReference>
<dbReference type="InterPro" id="IPR038718">
    <property type="entry name" value="SNF2-like_sf"/>
</dbReference>
<dbReference type="InterPro" id="IPR049730">
    <property type="entry name" value="SNF2/RAD54-like_C"/>
</dbReference>
<dbReference type="FunFam" id="3.40.50.300:FF:001870">
    <property type="entry name" value="SNF2 family helicase/ATPase, putative"/>
    <property type="match status" value="1"/>
</dbReference>
<evidence type="ECO:0000259" key="12">
    <source>
        <dbReference type="PROSITE" id="PS51194"/>
    </source>
</evidence>
<feature type="domain" description="Helicase C-terminal" evidence="12">
    <location>
        <begin position="1262"/>
        <end position="1417"/>
    </location>
</feature>
<protein>
    <submittedName>
        <fullName evidence="13">Uncharacterized protein</fullName>
    </submittedName>
</protein>
<accession>A0AAN6THE7</accession>
<dbReference type="PROSITE" id="PS51192">
    <property type="entry name" value="HELICASE_ATP_BIND_1"/>
    <property type="match status" value="1"/>
</dbReference>
<dbReference type="GO" id="GO:0000209">
    <property type="term" value="P:protein polyubiquitination"/>
    <property type="evidence" value="ECO:0007669"/>
    <property type="project" value="TreeGrafter"/>
</dbReference>
<evidence type="ECO:0000256" key="6">
    <source>
        <dbReference type="ARBA" id="ARBA00022840"/>
    </source>
</evidence>
<dbReference type="InterPro" id="IPR001650">
    <property type="entry name" value="Helicase_C-like"/>
</dbReference>
<dbReference type="GO" id="GO:0005634">
    <property type="term" value="C:nucleus"/>
    <property type="evidence" value="ECO:0007669"/>
    <property type="project" value="TreeGrafter"/>
</dbReference>
<dbReference type="SUPFAM" id="SSF52540">
    <property type="entry name" value="P-loop containing nucleoside triphosphate hydrolases"/>
    <property type="match status" value="2"/>
</dbReference>
<evidence type="ECO:0000256" key="1">
    <source>
        <dbReference type="ARBA" id="ARBA00022723"/>
    </source>
</evidence>
<dbReference type="PROSITE" id="PS50089">
    <property type="entry name" value="ZF_RING_2"/>
    <property type="match status" value="1"/>
</dbReference>
<evidence type="ECO:0000256" key="2">
    <source>
        <dbReference type="ARBA" id="ARBA00022741"/>
    </source>
</evidence>
<dbReference type="InterPro" id="IPR017907">
    <property type="entry name" value="Znf_RING_CS"/>
</dbReference>
<sequence>MPSRAKNNRRRQAQIGKGVGIPVQTAKSEAENISAFLKNLQSLPSRGDDDGADQELPGRPTKRAKTAGTRDTICIARGNMTFTASKTTDSECTTLVRSNIGEAFALQLRDAHFEDPAQSKSQLHISPRTKSRGAGFRAVFCSHENLSPVLKTVFKVAETQSFDPGVEGCLWAAVDCSIRVDDDVVCLDLSVEVRWNETVTLWGSDRAKSSPQQLLRNEVLRTWYPELYIHDSTKGAQPSWSPQDFYEAACVPDKEAMDPEVSSMEIPQLQTTLYPFQRRAVQWLLRREGVHWRGNDQDKKGGVQPYNSEALGELPISFYQAKDADAKIFHLSPLLGVAVRDTALFRSFQEFRGGILAEEMGLGKTLEVIALVLLHRRPESPIMVFDPFLGRELLTTSATLIVAPSSLLDQWLSELNRHAPSLKVVYYPGIRKLAKRMDGEGLSAENLAQQDVVITTYEVLRTEIWAAEDEPGRSMRNERQYERTKSPLVQLSWWRVCIDEAQMVENWTNNAAKLARRIPRINAWGVTGTPVKDDIQKDLRGLLLFLRYEPYALDAKIWNVLTTLDKASFRKLFNLLSMRHTKSIVRNEISLPRQKRYVITMPFSAVEEQHYQSLFEELAATCGLDARGNPLQADWDPEDPGVQSAMRMALDRLRQTVLHPEVGNRNRRALGQKAGPMRTVAEVLDAMLEQTDAAMRTDQRSLLSARLTRGQILACQKRVGDALTVWQEVLAKTTEMVSECRVQLDHEIQEARKVNTDETQARSESDETEYREDAVPPRVGEARRRLRSALEIQHRAVFFCANAYFSIKSNEEMTAPGSEEFQRLEKLEAEGYDHAKAIRKEILQESHGRAMKLMERLANAAANQAFAVIPEFKSGSQKGLESRKVSEALEQLGAALDDQANQLDDWREHVIQLLLKPLVDEDIDETTGEEYEESTKLQDEILVYLQILRTALADRQAAITGQKNFLVEHETKAAARMAMEGDGPFPERLVELLKVRDAIRPPFIEGDAMSSLRGLVSELRGLTVKLRQDAATGSSRAANELAIISNLLKSTLSHQAEQTKAAITMEKEIERFMDTLNARIEFYRQLQEVSDMVGEYEGSTEAAALETALEAARKQEESLQMKLATAESKHRYLLHLKDAEANPEEQRMCVICQSPFSVGVLTVCGHQFCKECITLWFRAHRNCPVCKRHLHQSNLHDIVLKPQELKIHSEQSSRGHDIPDQSQGQSPIRKVSTIYTEFNSDKLAEIKDIELDGPSFTTKVDTLTRHLLWLRESDPGAKSIVFSQYKEFLDVLALAFRRFRIGFTSFDKAHGVTNFKEDPSTEVFLLHARAHASGLNLVNASHVFLCEPLLNTALELQAIARVDRIGQQHETTVWLYIVDGTVEESIYDLSVQRRMEHMGRNLKGKSKECTPELLDASLEVANSLEMQQAHLSKLMGKDGISGEAVDQDDLWTCLFGHLGSGRRNENQAPVNVATRRFLAAEAADRRRGRAENQG</sequence>
<dbReference type="Gene3D" id="3.40.50.10810">
    <property type="entry name" value="Tandem AAA-ATPase domain"/>
    <property type="match status" value="1"/>
</dbReference>
<evidence type="ECO:0000256" key="3">
    <source>
        <dbReference type="ARBA" id="ARBA00022771"/>
    </source>
</evidence>
<reference evidence="13" key="2">
    <citation type="submission" date="2023-05" db="EMBL/GenBank/DDBJ databases">
        <authorList>
            <consortium name="Lawrence Berkeley National Laboratory"/>
            <person name="Steindorff A."/>
            <person name="Hensen N."/>
            <person name="Bonometti L."/>
            <person name="Westerberg I."/>
            <person name="Brannstrom I.O."/>
            <person name="Guillou S."/>
            <person name="Cros-Aarteil S."/>
            <person name="Calhoun S."/>
            <person name="Haridas S."/>
            <person name="Kuo A."/>
            <person name="Mondo S."/>
            <person name="Pangilinan J."/>
            <person name="Riley R."/>
            <person name="Labutti K."/>
            <person name="Andreopoulos B."/>
            <person name="Lipzen A."/>
            <person name="Chen C."/>
            <person name="Yanf M."/>
            <person name="Daum C."/>
            <person name="Ng V."/>
            <person name="Clum A."/>
            <person name="Ohm R."/>
            <person name="Martin F."/>
            <person name="Silar P."/>
            <person name="Natvig D."/>
            <person name="Lalanne C."/>
            <person name="Gautier V."/>
            <person name="Ament-Velasquez S.L."/>
            <person name="Kruys A."/>
            <person name="Hutchinson M.I."/>
            <person name="Powell A.J."/>
            <person name="Barry K."/>
            <person name="Miller A.N."/>
            <person name="Grigoriev I.V."/>
            <person name="Debuchy R."/>
            <person name="Gladieux P."/>
            <person name="Thoren M.H."/>
            <person name="Johannesson H."/>
        </authorList>
    </citation>
    <scope>NUCLEOTIDE SEQUENCE</scope>
    <source>
        <strain evidence="13">CBS 508.74</strain>
    </source>
</reference>
<dbReference type="RefSeq" id="XP_064672061.1">
    <property type="nucleotide sequence ID" value="XM_064809972.1"/>
</dbReference>
<dbReference type="CDD" id="cd18793">
    <property type="entry name" value="SF2_C_SNF"/>
    <property type="match status" value="1"/>
</dbReference>
<evidence type="ECO:0000256" key="7">
    <source>
        <dbReference type="PROSITE-ProRule" id="PRU00175"/>
    </source>
</evidence>
<feature type="region of interest" description="Disordered" evidence="9">
    <location>
        <begin position="1"/>
        <end position="21"/>
    </location>
</feature>
<keyword evidence="6" id="KW-0067">ATP-binding</keyword>
<dbReference type="GO" id="GO:0061630">
    <property type="term" value="F:ubiquitin protein ligase activity"/>
    <property type="evidence" value="ECO:0007669"/>
    <property type="project" value="TreeGrafter"/>
</dbReference>
<dbReference type="Gene3D" id="3.30.40.10">
    <property type="entry name" value="Zinc/RING finger domain, C3HC4 (zinc finger)"/>
    <property type="match status" value="1"/>
</dbReference>
<dbReference type="InterPro" id="IPR000330">
    <property type="entry name" value="SNF2_N"/>
</dbReference>
<dbReference type="InterPro" id="IPR052583">
    <property type="entry name" value="ATP-helicase/E3_Ub-Ligase"/>
</dbReference>
<dbReference type="Pfam" id="PF00176">
    <property type="entry name" value="SNF2-rel_dom"/>
    <property type="match status" value="1"/>
</dbReference>
<keyword evidence="4" id="KW-0378">Hydrolase</keyword>
<evidence type="ECO:0000256" key="4">
    <source>
        <dbReference type="ARBA" id="ARBA00022801"/>
    </source>
</evidence>
<proteinExistence type="predicted"/>
<dbReference type="InterPro" id="IPR001841">
    <property type="entry name" value="Znf_RING"/>
</dbReference>
<feature type="region of interest" description="Disordered" evidence="9">
    <location>
        <begin position="753"/>
        <end position="776"/>
    </location>
</feature>
<dbReference type="PROSITE" id="PS00518">
    <property type="entry name" value="ZF_RING_1"/>
    <property type="match status" value="1"/>
</dbReference>
<dbReference type="SMART" id="SM00184">
    <property type="entry name" value="RING"/>
    <property type="match status" value="1"/>
</dbReference>
<keyword evidence="8" id="KW-0175">Coiled coil</keyword>
<dbReference type="PANTHER" id="PTHR45865">
    <property type="entry name" value="E3 UBIQUITIN-PROTEIN LIGASE SHPRH FAMILY MEMBER"/>
    <property type="match status" value="1"/>
</dbReference>
<keyword evidence="2" id="KW-0547">Nucleotide-binding</keyword>
<dbReference type="GeneID" id="89934096"/>
<dbReference type="GO" id="GO:0016787">
    <property type="term" value="F:hydrolase activity"/>
    <property type="evidence" value="ECO:0007669"/>
    <property type="project" value="UniProtKB-KW"/>
</dbReference>
<dbReference type="CDD" id="cd18070">
    <property type="entry name" value="DEXQc_SHPRH"/>
    <property type="match status" value="1"/>
</dbReference>
<dbReference type="SMART" id="SM00487">
    <property type="entry name" value="DEXDc"/>
    <property type="match status" value="1"/>
</dbReference>
<comment type="caution">
    <text evidence="13">The sequence shown here is derived from an EMBL/GenBank/DDBJ whole genome shotgun (WGS) entry which is preliminary data.</text>
</comment>
<keyword evidence="1" id="KW-0479">Metal-binding</keyword>
<keyword evidence="3 7" id="KW-0863">Zinc-finger</keyword>
<feature type="coiled-coil region" evidence="8">
    <location>
        <begin position="1102"/>
        <end position="1129"/>
    </location>
</feature>
<dbReference type="PANTHER" id="PTHR45865:SF1">
    <property type="entry name" value="E3 UBIQUITIN-PROTEIN LIGASE SHPRH"/>
    <property type="match status" value="1"/>
</dbReference>
<gene>
    <name evidence="13" type="ORF">N656DRAFT_531653</name>
</gene>
<keyword evidence="5" id="KW-0862">Zinc</keyword>